<gene>
    <name evidence="2" type="ORF">MNBD_PLANCTO02-2349</name>
</gene>
<dbReference type="CDD" id="cd04179">
    <property type="entry name" value="DPM_DPG-synthase_like"/>
    <property type="match status" value="1"/>
</dbReference>
<evidence type="ECO:0000313" key="2">
    <source>
        <dbReference type="EMBL" id="VAX37240.1"/>
    </source>
</evidence>
<dbReference type="GO" id="GO:0016740">
    <property type="term" value="F:transferase activity"/>
    <property type="evidence" value="ECO:0007669"/>
    <property type="project" value="UniProtKB-KW"/>
</dbReference>
<accession>A0A3B1DQD9</accession>
<feature type="domain" description="Glycosyltransferase 2-like" evidence="1">
    <location>
        <begin position="11"/>
        <end position="155"/>
    </location>
</feature>
<organism evidence="2">
    <name type="scientific">hydrothermal vent metagenome</name>
    <dbReference type="NCBI Taxonomy" id="652676"/>
    <lineage>
        <taxon>unclassified sequences</taxon>
        <taxon>metagenomes</taxon>
        <taxon>ecological metagenomes</taxon>
    </lineage>
</organism>
<protein>
    <submittedName>
        <fullName evidence="2">Glycosyltransferase</fullName>
    </submittedName>
</protein>
<dbReference type="InterPro" id="IPR001173">
    <property type="entry name" value="Glyco_trans_2-like"/>
</dbReference>
<dbReference type="InterPro" id="IPR050256">
    <property type="entry name" value="Glycosyltransferase_2"/>
</dbReference>
<reference evidence="2" key="1">
    <citation type="submission" date="2018-06" db="EMBL/GenBank/DDBJ databases">
        <authorList>
            <person name="Zhirakovskaya E."/>
        </authorList>
    </citation>
    <scope>NUCLEOTIDE SEQUENCE</scope>
</reference>
<dbReference type="EMBL" id="UOGL01000111">
    <property type="protein sequence ID" value="VAX37240.1"/>
    <property type="molecule type" value="Genomic_DNA"/>
</dbReference>
<proteinExistence type="predicted"/>
<dbReference type="SUPFAM" id="SSF53448">
    <property type="entry name" value="Nucleotide-diphospho-sugar transferases"/>
    <property type="match status" value="1"/>
</dbReference>
<evidence type="ECO:0000259" key="1">
    <source>
        <dbReference type="Pfam" id="PF00535"/>
    </source>
</evidence>
<dbReference type="InterPro" id="IPR029044">
    <property type="entry name" value="Nucleotide-diphossugar_trans"/>
</dbReference>
<dbReference type="Pfam" id="PF00535">
    <property type="entry name" value="Glycos_transf_2"/>
    <property type="match status" value="1"/>
</dbReference>
<dbReference type="AlphaFoldDB" id="A0A3B1DQD9"/>
<dbReference type="Gene3D" id="3.90.550.10">
    <property type="entry name" value="Spore Coat Polysaccharide Biosynthesis Protein SpsA, Chain A"/>
    <property type="match status" value="1"/>
</dbReference>
<keyword evidence="2" id="KW-0808">Transferase</keyword>
<dbReference type="PANTHER" id="PTHR48090">
    <property type="entry name" value="UNDECAPRENYL-PHOSPHATE 4-DEOXY-4-FORMAMIDO-L-ARABINOSE TRANSFERASE-RELATED"/>
    <property type="match status" value="1"/>
</dbReference>
<name>A0A3B1DQD9_9ZZZZ</name>
<sequence>MKYDFDLTNVTVIIPALNEEASLPLVLDDLPAVGEVIVVDNGSTDHTAQFAAEKNATVIPEPQRGYGAACLKGLQHITEMVEGGATPPQVVVFVDGDYSDYPDLLPELVAPIFNGEVDFVLGSRILGKREPGAMTPQSYFGNKLACFLMKWFFGGSYTDLGPFRAIDYESLQSLRMCDTNFGWTVEMQIKALRAKLKIVEIPVPYRKRIGQSKISGTLSGTIKAGWKILYLIAKYGLWSR</sequence>
<dbReference type="PANTHER" id="PTHR48090:SF7">
    <property type="entry name" value="RFBJ PROTEIN"/>
    <property type="match status" value="1"/>
</dbReference>